<dbReference type="AlphaFoldDB" id="A0A521G2X8"/>
<gene>
    <name evidence="14" type="ORF">CDV28_10725</name>
</gene>
<dbReference type="SMART" id="SM00086">
    <property type="entry name" value="PAC"/>
    <property type="match status" value="2"/>
</dbReference>
<accession>A0A521G2X8</accession>
<dbReference type="InterPro" id="IPR005467">
    <property type="entry name" value="His_kinase_dom"/>
</dbReference>
<dbReference type="Gene3D" id="3.30.565.10">
    <property type="entry name" value="Histidine kinase-like ATPase, C-terminal domain"/>
    <property type="match status" value="1"/>
</dbReference>
<dbReference type="CDD" id="cd00082">
    <property type="entry name" value="HisKA"/>
    <property type="match status" value="1"/>
</dbReference>
<dbReference type="InterPro" id="IPR013767">
    <property type="entry name" value="PAS_fold"/>
</dbReference>
<feature type="domain" description="PAS" evidence="12">
    <location>
        <begin position="136"/>
        <end position="190"/>
    </location>
</feature>
<dbReference type="Gene3D" id="3.30.450.20">
    <property type="entry name" value="PAS domain"/>
    <property type="match status" value="2"/>
</dbReference>
<keyword evidence="8" id="KW-0902">Two-component regulatory system</keyword>
<feature type="domain" description="Histidine kinase" evidence="10">
    <location>
        <begin position="405"/>
        <end position="625"/>
    </location>
</feature>
<evidence type="ECO:0000256" key="1">
    <source>
        <dbReference type="ARBA" id="ARBA00000085"/>
    </source>
</evidence>
<comment type="catalytic activity">
    <reaction evidence="1">
        <text>ATP + protein L-histidine = ADP + protein N-phospho-L-histidine.</text>
        <dbReference type="EC" id="2.7.13.3"/>
    </reaction>
</comment>
<comment type="caution">
    <text evidence="14">The sequence shown here is derived from an EMBL/GenBank/DDBJ whole genome shotgun (WGS) entry which is preliminary data.</text>
</comment>
<dbReference type="InterPro" id="IPR001789">
    <property type="entry name" value="Sig_transdc_resp-reg_receiver"/>
</dbReference>
<feature type="domain" description="PAC" evidence="13">
    <location>
        <begin position="340"/>
        <end position="392"/>
    </location>
</feature>
<dbReference type="SUPFAM" id="SSF47384">
    <property type="entry name" value="Homodimeric domain of signal transducing histidine kinase"/>
    <property type="match status" value="1"/>
</dbReference>
<sequence>MSERKKDLILIVDDQPATLKVLLSFLQEQDFELRILQSGGQTLEMLRYIQPDVILLDVLMPDMDGFETCRRIKEYRELADIPIIFMTALHSVEDKIAGFAAGGVDYITKPFQQDEVLARISTHLSLKHTQEKLRHQKTMLEALLDSIPDPIYFKDLANRYLGCNRAFEEFAGKKEGEILSKTDEAVLPPDIAAHFRSRDQEMLASCTAERREETILCSDGKTVLFDVLKTPYIGPDGNPLGLIGICRNITDLKKAERQAEEERERLIVTLHSIGDGVIATDVTGKISYLNQIAEQLTGWSVASAAGRPSAEVFKIIHEKTGETCANPVCQVLELGALVMLENNTALVRKDGSSLSIADSCAPIRDREGKIIGTVIVFRDVTNERKMTEELIKIKKLESLSLLAAGIAHDFNNILFAIMGNVELAATRVSTEDTQTIGLLTDAQKATERAAKLTQQLLIFAKGGEPMKETTSLIDLVRESADFVLHGSHVSCEYTFAEGLWLINADSGQISQVIQNIILNAREAMPVGGKIRIVCSNVENAATEPLLPPELCKGSFVRITIQDNGSGIPPEIMDKIFDPYFTTKPEGNGLGLAICHAVIKKHDGHIIVQSEVGQGTLFSIYLPAAAPSADAITAQAKQENIAQKPSRIMVMDDDRMLRNLVQAQLRALGHEAILVSDGAEAVSTYQQLLESGNPVDFVIMDLTIPGGMGGKEAAQQLLLIDPAARLIVASGYSNDPVLAEYRDYGFRAAVAKPFNLQELRRAIAAAL</sequence>
<evidence type="ECO:0000259" key="13">
    <source>
        <dbReference type="PROSITE" id="PS50113"/>
    </source>
</evidence>
<dbReference type="InterPro" id="IPR036097">
    <property type="entry name" value="HisK_dim/P_sf"/>
</dbReference>
<dbReference type="PRINTS" id="PR00344">
    <property type="entry name" value="BCTRLSENSOR"/>
</dbReference>
<evidence type="ECO:0000259" key="10">
    <source>
        <dbReference type="PROSITE" id="PS50109"/>
    </source>
</evidence>
<organism evidence="14 15">
    <name type="scientific">Candidatus Electronema aureum</name>
    <dbReference type="NCBI Taxonomy" id="2005002"/>
    <lineage>
        <taxon>Bacteria</taxon>
        <taxon>Pseudomonadati</taxon>
        <taxon>Thermodesulfobacteriota</taxon>
        <taxon>Desulfobulbia</taxon>
        <taxon>Desulfobulbales</taxon>
        <taxon>Desulfobulbaceae</taxon>
        <taxon>Candidatus Electronema</taxon>
    </lineage>
</organism>
<feature type="domain" description="PAC" evidence="13">
    <location>
        <begin position="209"/>
        <end position="261"/>
    </location>
</feature>
<dbReference type="InterPro" id="IPR036890">
    <property type="entry name" value="HATPase_C_sf"/>
</dbReference>
<dbReference type="InterPro" id="IPR035965">
    <property type="entry name" value="PAS-like_dom_sf"/>
</dbReference>
<keyword evidence="3 9" id="KW-0597">Phosphoprotein</keyword>
<dbReference type="Pfam" id="PF00072">
    <property type="entry name" value="Response_reg"/>
    <property type="match status" value="2"/>
</dbReference>
<dbReference type="CDD" id="cd19920">
    <property type="entry name" value="REC_PA4781-like"/>
    <property type="match status" value="1"/>
</dbReference>
<evidence type="ECO:0000259" key="11">
    <source>
        <dbReference type="PROSITE" id="PS50110"/>
    </source>
</evidence>
<evidence type="ECO:0000256" key="4">
    <source>
        <dbReference type="ARBA" id="ARBA00022679"/>
    </source>
</evidence>
<evidence type="ECO:0000256" key="6">
    <source>
        <dbReference type="ARBA" id="ARBA00022777"/>
    </source>
</evidence>
<dbReference type="InterPro" id="IPR013656">
    <property type="entry name" value="PAS_4"/>
</dbReference>
<reference evidence="14" key="1">
    <citation type="submission" date="2017-07" db="EMBL/GenBank/DDBJ databases">
        <title>The cable genome - Insights into the physiology and evolution of filamentous bacteria capable of sulfide oxidation via long distance electron transfer.</title>
        <authorList>
            <person name="Thorup C."/>
            <person name="Bjerg J.T."/>
            <person name="Schreiber L."/>
            <person name="Nielsen L.P."/>
            <person name="Kjeldsen K.U."/>
            <person name="Boesen T."/>
            <person name="Boggild A."/>
            <person name="Meysman F."/>
            <person name="Geelhoed J."/>
            <person name="Schramm A."/>
        </authorList>
    </citation>
    <scope>NUCLEOTIDE SEQUENCE [LARGE SCALE GENOMIC DNA]</scope>
    <source>
        <strain evidence="14">GS</strain>
    </source>
</reference>
<dbReference type="CDD" id="cd17546">
    <property type="entry name" value="REC_hyHK_CKI1_RcsC-like"/>
    <property type="match status" value="1"/>
</dbReference>
<evidence type="ECO:0000259" key="12">
    <source>
        <dbReference type="PROSITE" id="PS50112"/>
    </source>
</evidence>
<dbReference type="SUPFAM" id="SSF52172">
    <property type="entry name" value="CheY-like"/>
    <property type="match status" value="2"/>
</dbReference>
<protein>
    <recommendedName>
        <fullName evidence="2">histidine kinase</fullName>
        <ecNumber evidence="2">2.7.13.3</ecNumber>
    </recommendedName>
</protein>
<dbReference type="SMART" id="SM00091">
    <property type="entry name" value="PAS"/>
    <property type="match status" value="2"/>
</dbReference>
<dbReference type="PANTHER" id="PTHR43065">
    <property type="entry name" value="SENSOR HISTIDINE KINASE"/>
    <property type="match status" value="1"/>
</dbReference>
<keyword evidence="4" id="KW-0808">Transferase</keyword>
<dbReference type="InterPro" id="IPR003661">
    <property type="entry name" value="HisK_dim/P_dom"/>
</dbReference>
<dbReference type="Pfam" id="PF00512">
    <property type="entry name" value="HisKA"/>
    <property type="match status" value="1"/>
</dbReference>
<evidence type="ECO:0000256" key="7">
    <source>
        <dbReference type="ARBA" id="ARBA00022840"/>
    </source>
</evidence>
<dbReference type="PROSITE" id="PS50112">
    <property type="entry name" value="PAS"/>
    <property type="match status" value="2"/>
</dbReference>
<dbReference type="Pfam" id="PF08448">
    <property type="entry name" value="PAS_4"/>
    <property type="match status" value="1"/>
</dbReference>
<dbReference type="SMART" id="SM00387">
    <property type="entry name" value="HATPase_c"/>
    <property type="match status" value="1"/>
</dbReference>
<dbReference type="Pfam" id="PF00989">
    <property type="entry name" value="PAS"/>
    <property type="match status" value="1"/>
</dbReference>
<dbReference type="EMBL" id="NQJD01000007">
    <property type="protein sequence ID" value="TAA75378.1"/>
    <property type="molecule type" value="Genomic_DNA"/>
</dbReference>
<feature type="modified residue" description="4-aspartylphosphate" evidence="9">
    <location>
        <position position="57"/>
    </location>
</feature>
<name>A0A521G2X8_9BACT</name>
<dbReference type="Pfam" id="PF02518">
    <property type="entry name" value="HATPase_c"/>
    <property type="match status" value="1"/>
</dbReference>
<dbReference type="GO" id="GO:0006355">
    <property type="term" value="P:regulation of DNA-templated transcription"/>
    <property type="evidence" value="ECO:0007669"/>
    <property type="project" value="InterPro"/>
</dbReference>
<dbReference type="GO" id="GO:0000155">
    <property type="term" value="F:phosphorelay sensor kinase activity"/>
    <property type="evidence" value="ECO:0007669"/>
    <property type="project" value="InterPro"/>
</dbReference>
<feature type="domain" description="Response regulatory" evidence="11">
    <location>
        <begin position="8"/>
        <end position="124"/>
    </location>
</feature>
<evidence type="ECO:0000256" key="9">
    <source>
        <dbReference type="PROSITE-ProRule" id="PRU00169"/>
    </source>
</evidence>
<evidence type="ECO:0000256" key="5">
    <source>
        <dbReference type="ARBA" id="ARBA00022741"/>
    </source>
</evidence>
<proteinExistence type="predicted"/>
<dbReference type="InterPro" id="IPR000014">
    <property type="entry name" value="PAS"/>
</dbReference>
<dbReference type="PROSITE" id="PS50113">
    <property type="entry name" value="PAC"/>
    <property type="match status" value="2"/>
</dbReference>
<feature type="domain" description="PAS" evidence="12">
    <location>
        <begin position="262"/>
        <end position="335"/>
    </location>
</feature>
<dbReference type="SMART" id="SM00388">
    <property type="entry name" value="HisKA"/>
    <property type="match status" value="1"/>
</dbReference>
<dbReference type="PANTHER" id="PTHR43065:SF42">
    <property type="entry name" value="TWO-COMPONENT SENSOR PPRA"/>
    <property type="match status" value="1"/>
</dbReference>
<dbReference type="GO" id="GO:0005524">
    <property type="term" value="F:ATP binding"/>
    <property type="evidence" value="ECO:0007669"/>
    <property type="project" value="UniProtKB-KW"/>
</dbReference>
<keyword evidence="15" id="KW-1185">Reference proteome</keyword>
<keyword evidence="5" id="KW-0547">Nucleotide-binding</keyword>
<dbReference type="Gene3D" id="6.10.250.690">
    <property type="match status" value="1"/>
</dbReference>
<dbReference type="Gene3D" id="3.40.50.2300">
    <property type="match status" value="2"/>
</dbReference>
<dbReference type="InterPro" id="IPR000700">
    <property type="entry name" value="PAS-assoc_C"/>
</dbReference>
<dbReference type="EC" id="2.7.13.3" evidence="2"/>
<dbReference type="PROSITE" id="PS50110">
    <property type="entry name" value="RESPONSE_REGULATORY"/>
    <property type="match status" value="2"/>
</dbReference>
<dbReference type="SUPFAM" id="SSF55785">
    <property type="entry name" value="PYP-like sensor domain (PAS domain)"/>
    <property type="match status" value="2"/>
</dbReference>
<evidence type="ECO:0000313" key="14">
    <source>
        <dbReference type="EMBL" id="TAA75378.1"/>
    </source>
</evidence>
<keyword evidence="6" id="KW-0418">Kinase</keyword>
<dbReference type="SUPFAM" id="SSF55874">
    <property type="entry name" value="ATPase domain of HSP90 chaperone/DNA topoisomerase II/histidine kinase"/>
    <property type="match status" value="1"/>
</dbReference>
<dbReference type="Proteomes" id="UP000316238">
    <property type="component" value="Unassembled WGS sequence"/>
</dbReference>
<dbReference type="SMART" id="SM00448">
    <property type="entry name" value="REC"/>
    <property type="match status" value="2"/>
</dbReference>
<feature type="domain" description="Response regulatory" evidence="11">
    <location>
        <begin position="646"/>
        <end position="766"/>
    </location>
</feature>
<keyword evidence="7" id="KW-0067">ATP-binding</keyword>
<dbReference type="CDD" id="cd00130">
    <property type="entry name" value="PAS"/>
    <property type="match status" value="2"/>
</dbReference>
<evidence type="ECO:0000313" key="15">
    <source>
        <dbReference type="Proteomes" id="UP000316238"/>
    </source>
</evidence>
<dbReference type="InterPro" id="IPR001610">
    <property type="entry name" value="PAC"/>
</dbReference>
<dbReference type="PROSITE" id="PS50109">
    <property type="entry name" value="HIS_KIN"/>
    <property type="match status" value="1"/>
</dbReference>
<evidence type="ECO:0000256" key="2">
    <source>
        <dbReference type="ARBA" id="ARBA00012438"/>
    </source>
</evidence>
<feature type="modified residue" description="4-aspartylphosphate" evidence="9">
    <location>
        <position position="700"/>
    </location>
</feature>
<dbReference type="NCBIfam" id="TIGR00229">
    <property type="entry name" value="sensory_box"/>
    <property type="match status" value="2"/>
</dbReference>
<evidence type="ECO:0000256" key="8">
    <source>
        <dbReference type="ARBA" id="ARBA00023012"/>
    </source>
</evidence>
<dbReference type="InterPro" id="IPR003594">
    <property type="entry name" value="HATPase_dom"/>
</dbReference>
<dbReference type="InterPro" id="IPR004358">
    <property type="entry name" value="Sig_transdc_His_kin-like_C"/>
</dbReference>
<dbReference type="Gene3D" id="1.10.287.130">
    <property type="match status" value="1"/>
</dbReference>
<dbReference type="InterPro" id="IPR011006">
    <property type="entry name" value="CheY-like_superfamily"/>
</dbReference>
<evidence type="ECO:0000256" key="3">
    <source>
        <dbReference type="ARBA" id="ARBA00022553"/>
    </source>
</evidence>